<reference evidence="2" key="1">
    <citation type="journal article" date="2012" name="PLoS Genet.">
        <title>The genomes of the fungal plant pathogens Cladosporium fulvum and Dothistroma septosporum reveal adaptation to different hosts and lifestyles but also signatures of common ancestry.</title>
        <authorList>
            <person name="de Wit P.J.G.M."/>
            <person name="van der Burgt A."/>
            <person name="Oekmen B."/>
            <person name="Stergiopoulos I."/>
            <person name="Abd-Elsalam K.A."/>
            <person name="Aerts A.L."/>
            <person name="Bahkali A.H."/>
            <person name="Beenen H.G."/>
            <person name="Chettri P."/>
            <person name="Cox M.P."/>
            <person name="Datema E."/>
            <person name="de Vries R.P."/>
            <person name="Dhillon B."/>
            <person name="Ganley A.R."/>
            <person name="Griffiths S.A."/>
            <person name="Guo Y."/>
            <person name="Hamelin R.C."/>
            <person name="Henrissat B."/>
            <person name="Kabir M.S."/>
            <person name="Jashni M.K."/>
            <person name="Kema G."/>
            <person name="Klaubauf S."/>
            <person name="Lapidus A."/>
            <person name="Levasseur A."/>
            <person name="Lindquist E."/>
            <person name="Mehrabi R."/>
            <person name="Ohm R.A."/>
            <person name="Owen T.J."/>
            <person name="Salamov A."/>
            <person name="Schwelm A."/>
            <person name="Schijlen E."/>
            <person name="Sun H."/>
            <person name="van den Burg H.A."/>
            <person name="van Ham R.C.H.J."/>
            <person name="Zhang S."/>
            <person name="Goodwin S.B."/>
            <person name="Grigoriev I.V."/>
            <person name="Collemare J."/>
            <person name="Bradshaw R.E."/>
        </authorList>
    </citation>
    <scope>NUCLEOTIDE SEQUENCE [LARGE SCALE GENOMIC DNA]</scope>
    <source>
        <strain evidence="2">NZE10 / CBS 128990</strain>
    </source>
</reference>
<keyword evidence="2" id="KW-1185">Reference proteome</keyword>
<dbReference type="EMBL" id="KB446540">
    <property type="protein sequence ID" value="EME43322.1"/>
    <property type="molecule type" value="Genomic_DNA"/>
</dbReference>
<protein>
    <submittedName>
        <fullName evidence="1">Uncharacterized protein</fullName>
    </submittedName>
</protein>
<accession>M2XLK3</accession>
<gene>
    <name evidence="1" type="ORF">DOTSEDRAFT_35605</name>
</gene>
<sequence length="187" mass="20574">MPPRLSASGYREPSIGYDQLDTMRNHQTGDDSAISSAQVMSLIAGKTVQLDHIRGSKILSLVRTRAICWWTHSTGSGIMNMTLRGYFDTYRSHNGLSTIDLTATWLTQVDACRESTQPEPMSPIACSCDYQWGTVTQVSTGSQARHLHVQGSECTFQSAHLLGKAFNLTTKNSKLLNLTPYISIAGF</sequence>
<dbReference type="Proteomes" id="UP000016933">
    <property type="component" value="Unassembled WGS sequence"/>
</dbReference>
<reference evidence="1 2" key="2">
    <citation type="journal article" date="2012" name="PLoS Pathog.">
        <title>Diverse lifestyles and strategies of plant pathogenesis encoded in the genomes of eighteen Dothideomycetes fungi.</title>
        <authorList>
            <person name="Ohm R.A."/>
            <person name="Feau N."/>
            <person name="Henrissat B."/>
            <person name="Schoch C.L."/>
            <person name="Horwitz B.A."/>
            <person name="Barry K.W."/>
            <person name="Condon B.J."/>
            <person name="Copeland A.C."/>
            <person name="Dhillon B."/>
            <person name="Glaser F."/>
            <person name="Hesse C.N."/>
            <person name="Kosti I."/>
            <person name="LaButti K."/>
            <person name="Lindquist E.A."/>
            <person name="Lucas S."/>
            <person name="Salamov A.A."/>
            <person name="Bradshaw R.E."/>
            <person name="Ciuffetti L."/>
            <person name="Hamelin R.C."/>
            <person name="Kema G.H.J."/>
            <person name="Lawrence C."/>
            <person name="Scott J.A."/>
            <person name="Spatafora J.W."/>
            <person name="Turgeon B.G."/>
            <person name="de Wit P.J.G.M."/>
            <person name="Zhong S."/>
            <person name="Goodwin S.B."/>
            <person name="Grigoriev I.V."/>
        </authorList>
    </citation>
    <scope>NUCLEOTIDE SEQUENCE [LARGE SCALE GENOMIC DNA]</scope>
    <source>
        <strain evidence="2">NZE10 / CBS 128990</strain>
    </source>
</reference>
<dbReference type="HOGENOM" id="CLU_1447645_0_0_1"/>
<name>M2XLK3_DOTSN</name>
<evidence type="ECO:0000313" key="1">
    <source>
        <dbReference type="EMBL" id="EME43322.1"/>
    </source>
</evidence>
<organism evidence="1 2">
    <name type="scientific">Dothistroma septosporum (strain NZE10 / CBS 128990)</name>
    <name type="common">Red band needle blight fungus</name>
    <name type="synonym">Mycosphaerella pini</name>
    <dbReference type="NCBI Taxonomy" id="675120"/>
    <lineage>
        <taxon>Eukaryota</taxon>
        <taxon>Fungi</taxon>
        <taxon>Dikarya</taxon>
        <taxon>Ascomycota</taxon>
        <taxon>Pezizomycotina</taxon>
        <taxon>Dothideomycetes</taxon>
        <taxon>Dothideomycetidae</taxon>
        <taxon>Mycosphaerellales</taxon>
        <taxon>Mycosphaerellaceae</taxon>
        <taxon>Dothistroma</taxon>
    </lineage>
</organism>
<proteinExistence type="predicted"/>
<evidence type="ECO:0000313" key="2">
    <source>
        <dbReference type="Proteomes" id="UP000016933"/>
    </source>
</evidence>
<dbReference type="AlphaFoldDB" id="M2XLK3"/>